<evidence type="ECO:0000256" key="1">
    <source>
        <dbReference type="SAM" id="Phobius"/>
    </source>
</evidence>
<comment type="caution">
    <text evidence="2">The sequence shown here is derived from an EMBL/GenBank/DDBJ whole genome shotgun (WGS) entry which is preliminary data.</text>
</comment>
<organism evidence="2 3">
    <name type="scientific">Cohnella silvisoli</name>
    <dbReference type="NCBI Taxonomy" id="2873699"/>
    <lineage>
        <taxon>Bacteria</taxon>
        <taxon>Bacillati</taxon>
        <taxon>Bacillota</taxon>
        <taxon>Bacilli</taxon>
        <taxon>Bacillales</taxon>
        <taxon>Paenibacillaceae</taxon>
        <taxon>Cohnella</taxon>
    </lineage>
</organism>
<reference evidence="2 3" key="1">
    <citation type="journal article" date="2023" name="Genome Announc.">
        <title>Pan-Genome Analyses of the Genus Cohnella and Proposal of the Novel Species Cohnella silvisoli sp. nov., Isolated from Forest Soil.</title>
        <authorList>
            <person name="Wang C."/>
            <person name="Mao L."/>
            <person name="Bao G."/>
            <person name="Zhu H."/>
        </authorList>
    </citation>
    <scope>NUCLEOTIDE SEQUENCE [LARGE SCALE GENOMIC DNA]</scope>
    <source>
        <strain evidence="2 3">NL03-T5-1</strain>
    </source>
</reference>
<sequence length="66" mass="7470">MIGLILLYVLFLIGGISLLRKNNSNNKEKALFIGITTIGAALWGSIIVRHPLDLNKTIAWIFIYWQ</sequence>
<keyword evidence="1" id="KW-0472">Membrane</keyword>
<protein>
    <submittedName>
        <fullName evidence="2">Uncharacterized protein</fullName>
    </submittedName>
</protein>
<gene>
    <name evidence="2" type="ORF">QJS35_12810</name>
</gene>
<proteinExistence type="predicted"/>
<evidence type="ECO:0000313" key="2">
    <source>
        <dbReference type="EMBL" id="MEQ4483271.1"/>
    </source>
</evidence>
<keyword evidence="3" id="KW-1185">Reference proteome</keyword>
<accession>A0ABV1KTG6</accession>
<evidence type="ECO:0000313" key="3">
    <source>
        <dbReference type="Proteomes" id="UP001493487"/>
    </source>
</evidence>
<keyword evidence="1" id="KW-1133">Transmembrane helix</keyword>
<feature type="transmembrane region" description="Helical" evidence="1">
    <location>
        <begin position="30"/>
        <end position="48"/>
    </location>
</feature>
<dbReference type="EMBL" id="JASKHM010000006">
    <property type="protein sequence ID" value="MEQ4483271.1"/>
    <property type="molecule type" value="Genomic_DNA"/>
</dbReference>
<dbReference type="Proteomes" id="UP001493487">
    <property type="component" value="Unassembled WGS sequence"/>
</dbReference>
<keyword evidence="1" id="KW-0812">Transmembrane</keyword>
<dbReference type="RefSeq" id="WP_232184414.1">
    <property type="nucleotide sequence ID" value="NZ_JAIOAP010000002.1"/>
</dbReference>
<name>A0ABV1KTG6_9BACL</name>